<gene>
    <name evidence="2" type="ORF">E6W39_31155</name>
</gene>
<reference evidence="2 3" key="1">
    <citation type="submission" date="2019-06" db="EMBL/GenBank/DDBJ databases">
        <title>Description of Kitasatospora acidophila sp. nov. isolated from pine grove soil, and reclassification of Streptomyces novaecaesareae to Kitasatospora novaeceasareae comb. nov.</title>
        <authorList>
            <person name="Kim M.J."/>
        </authorList>
    </citation>
    <scope>NUCLEOTIDE SEQUENCE [LARGE SCALE GENOMIC DNA]</scope>
    <source>
        <strain evidence="2 3">MMS16-CNU292</strain>
    </source>
</reference>
<organism evidence="2 3">
    <name type="scientific">Kitasatospora acidiphila</name>
    <dbReference type="NCBI Taxonomy" id="2567942"/>
    <lineage>
        <taxon>Bacteria</taxon>
        <taxon>Bacillati</taxon>
        <taxon>Actinomycetota</taxon>
        <taxon>Actinomycetes</taxon>
        <taxon>Kitasatosporales</taxon>
        <taxon>Streptomycetaceae</taxon>
        <taxon>Kitasatospora</taxon>
    </lineage>
</organism>
<evidence type="ECO:0000259" key="1">
    <source>
        <dbReference type="Pfam" id="PF00535"/>
    </source>
</evidence>
<dbReference type="OrthoDB" id="3984103at2"/>
<proteinExistence type="predicted"/>
<evidence type="ECO:0000313" key="3">
    <source>
        <dbReference type="Proteomes" id="UP000319103"/>
    </source>
</evidence>
<dbReference type="InterPro" id="IPR050834">
    <property type="entry name" value="Glycosyltransf_2"/>
</dbReference>
<dbReference type="InterPro" id="IPR001173">
    <property type="entry name" value="Glyco_trans_2-like"/>
</dbReference>
<dbReference type="InterPro" id="IPR029044">
    <property type="entry name" value="Nucleotide-diphossugar_trans"/>
</dbReference>
<name>A0A540WA50_9ACTN</name>
<dbReference type="Gene3D" id="3.90.550.10">
    <property type="entry name" value="Spore Coat Polysaccharide Biosynthesis Protein SpsA, Chain A"/>
    <property type="match status" value="1"/>
</dbReference>
<dbReference type="CDD" id="cd00761">
    <property type="entry name" value="Glyco_tranf_GTA_type"/>
    <property type="match status" value="1"/>
</dbReference>
<dbReference type="Proteomes" id="UP000319103">
    <property type="component" value="Unassembled WGS sequence"/>
</dbReference>
<sequence length="367" mass="40159">MSCAGQTVRHHAPVLGTRAACHRPRGDLPSGLMPQPLLSVVVPAYDQQGQLAECLDSILDQSFGGFEVIVVADRSAQSPAAVAQTADDRVSVLRLNAAVGVGRARNAGAARAQGRYLLFLDADHLVTPGAFLTLADRLRAEPEAEVVLFGHTRLHRERVWPGAAQAVLGGLGAAAFTPVERPEVFGVPAQAWDRLISRELWMDAQLAFPDGRYEEISVVHQALLRARRAVALADELVQLRRRQTVHPTASPGASEFDLFDQYERSFELLNGLSLTAADLVRPFLFRRMVQHYLFVLDLAGCVSRAERPQFFHRAAEHYRRLLPEGFRRPGGREGVKFSLLAGGSYSAFEVAKLTQIARTAVTGRNAS</sequence>
<accession>A0A540WA50</accession>
<protein>
    <submittedName>
        <fullName evidence="2">Glycosyltransferase</fullName>
    </submittedName>
</protein>
<feature type="domain" description="Glycosyltransferase 2-like" evidence="1">
    <location>
        <begin position="39"/>
        <end position="146"/>
    </location>
</feature>
<keyword evidence="3" id="KW-1185">Reference proteome</keyword>
<evidence type="ECO:0000313" key="2">
    <source>
        <dbReference type="EMBL" id="TQF05878.1"/>
    </source>
</evidence>
<comment type="caution">
    <text evidence="2">The sequence shown here is derived from an EMBL/GenBank/DDBJ whole genome shotgun (WGS) entry which is preliminary data.</text>
</comment>
<dbReference type="PANTHER" id="PTHR43685:SF11">
    <property type="entry name" value="GLYCOSYLTRANSFERASE TAGX-RELATED"/>
    <property type="match status" value="1"/>
</dbReference>
<dbReference type="Pfam" id="PF00535">
    <property type="entry name" value="Glycos_transf_2"/>
    <property type="match status" value="1"/>
</dbReference>
<dbReference type="EMBL" id="VIGB01000003">
    <property type="protein sequence ID" value="TQF05878.1"/>
    <property type="molecule type" value="Genomic_DNA"/>
</dbReference>
<keyword evidence="2" id="KW-0808">Transferase</keyword>
<dbReference type="PANTHER" id="PTHR43685">
    <property type="entry name" value="GLYCOSYLTRANSFERASE"/>
    <property type="match status" value="1"/>
</dbReference>
<dbReference type="GO" id="GO:0016740">
    <property type="term" value="F:transferase activity"/>
    <property type="evidence" value="ECO:0007669"/>
    <property type="project" value="UniProtKB-KW"/>
</dbReference>
<dbReference type="AlphaFoldDB" id="A0A540WA50"/>
<dbReference type="SUPFAM" id="SSF53448">
    <property type="entry name" value="Nucleotide-diphospho-sugar transferases"/>
    <property type="match status" value="1"/>
</dbReference>